<dbReference type="Proteomes" id="UP001195660">
    <property type="component" value="Unassembled WGS sequence"/>
</dbReference>
<evidence type="ECO:0000313" key="2">
    <source>
        <dbReference type="Proteomes" id="UP001195660"/>
    </source>
</evidence>
<evidence type="ECO:0000313" key="1">
    <source>
        <dbReference type="EMBL" id="MBM5572258.1"/>
    </source>
</evidence>
<proteinExistence type="predicted"/>
<reference evidence="1 2" key="1">
    <citation type="submission" date="2019-11" db="EMBL/GenBank/DDBJ databases">
        <title>Novel Deefgea species.</title>
        <authorList>
            <person name="Han J.-H."/>
        </authorList>
    </citation>
    <scope>NUCLEOTIDE SEQUENCE [LARGE SCALE GENOMIC DNA]</scope>
    <source>
        <strain evidence="1 2">LMG 24817</strain>
    </source>
</reference>
<organism evidence="1 2">
    <name type="scientific">Deefgea chitinilytica</name>
    <dbReference type="NCBI Taxonomy" id="570276"/>
    <lineage>
        <taxon>Bacteria</taxon>
        <taxon>Pseudomonadati</taxon>
        <taxon>Pseudomonadota</taxon>
        <taxon>Betaproteobacteria</taxon>
        <taxon>Neisseriales</taxon>
        <taxon>Chitinibacteraceae</taxon>
        <taxon>Deefgea</taxon>
    </lineage>
</organism>
<dbReference type="RefSeq" id="WP_203571589.1">
    <property type="nucleotide sequence ID" value="NZ_WOFE01000006.1"/>
</dbReference>
<sequence length="196" mass="21224">MKKYIVLLHSLLAILSLTPLFVSATELPKIPLTIGFANLSGDDLSTLVSEDAKILSPLFTRSRVVAAHQIPSAEILFVYAHLNEDGTIKGPTRSGIRQIVQLTNAAIVVLASPNSAISIKNAVTLPGPRTANIVFTLDRNGSGFSRFFKELFEKMQDGKHMLSAWVELAPQNSNANPTYAPQTILLSEGGKIAFPR</sequence>
<accession>A0ABS2CFR5</accession>
<gene>
    <name evidence="1" type="ORF">GM173_11785</name>
</gene>
<protein>
    <submittedName>
        <fullName evidence="1">Uncharacterized protein</fullName>
    </submittedName>
</protein>
<comment type="caution">
    <text evidence="1">The sequence shown here is derived from an EMBL/GenBank/DDBJ whole genome shotgun (WGS) entry which is preliminary data.</text>
</comment>
<dbReference type="EMBL" id="WOFE01000006">
    <property type="protein sequence ID" value="MBM5572258.1"/>
    <property type="molecule type" value="Genomic_DNA"/>
</dbReference>
<name>A0ABS2CFR5_9NEIS</name>
<keyword evidence="2" id="KW-1185">Reference proteome</keyword>